<dbReference type="AlphaFoldDB" id="A0A0G1HYP4"/>
<reference evidence="1 2" key="1">
    <citation type="journal article" date="2015" name="Nature">
        <title>rRNA introns, odd ribosomes, and small enigmatic genomes across a large radiation of phyla.</title>
        <authorList>
            <person name="Brown C.T."/>
            <person name="Hug L.A."/>
            <person name="Thomas B.C."/>
            <person name="Sharon I."/>
            <person name="Castelle C.J."/>
            <person name="Singh A."/>
            <person name="Wilkins M.J."/>
            <person name="Williams K.H."/>
            <person name="Banfield J.F."/>
        </authorList>
    </citation>
    <scope>NUCLEOTIDE SEQUENCE [LARGE SCALE GENOMIC DNA]</scope>
</reference>
<evidence type="ECO:0000313" key="2">
    <source>
        <dbReference type="Proteomes" id="UP000034006"/>
    </source>
</evidence>
<evidence type="ECO:0000313" key="1">
    <source>
        <dbReference type="EMBL" id="KKT52276.1"/>
    </source>
</evidence>
<dbReference type="Proteomes" id="UP000034006">
    <property type="component" value="Unassembled WGS sequence"/>
</dbReference>
<organism evidence="1 2">
    <name type="scientific">Candidatus Collierbacteria bacterium GW2011_GWB2_44_22</name>
    <dbReference type="NCBI Taxonomy" id="1618387"/>
    <lineage>
        <taxon>Bacteria</taxon>
        <taxon>Candidatus Collieribacteriota</taxon>
    </lineage>
</organism>
<protein>
    <submittedName>
        <fullName evidence="1">Uncharacterized protein</fullName>
    </submittedName>
</protein>
<proteinExistence type="predicted"/>
<comment type="caution">
    <text evidence="1">The sequence shown here is derived from an EMBL/GenBank/DDBJ whole genome shotgun (WGS) entry which is preliminary data.</text>
</comment>
<dbReference type="STRING" id="1618387.UW44_C0003G0119"/>
<sequence>MVEKITFQMSGLVKDSANLKEIEFWGHDAGEFMTQELMEIIEVLGASNEEGNNQVQAEK</sequence>
<accession>A0A0G1HYP4</accession>
<dbReference type="EMBL" id="LCIH01000003">
    <property type="protein sequence ID" value="KKT52276.1"/>
    <property type="molecule type" value="Genomic_DNA"/>
</dbReference>
<gene>
    <name evidence="1" type="ORF">UW44_C0003G0119</name>
</gene>
<name>A0A0G1HYP4_9BACT</name>